<dbReference type="PANTHER" id="PTHR37813:SF1">
    <property type="entry name" value="FELS-2 PROPHAGE PROTEIN"/>
    <property type="match status" value="1"/>
</dbReference>
<evidence type="ECO:0000256" key="2">
    <source>
        <dbReference type="SAM" id="Phobius"/>
    </source>
</evidence>
<dbReference type="InterPro" id="IPR016024">
    <property type="entry name" value="ARM-type_fold"/>
</dbReference>
<keyword evidence="2" id="KW-1133">Transmembrane helix</keyword>
<dbReference type="SUPFAM" id="SSF48371">
    <property type="entry name" value="ARM repeat"/>
    <property type="match status" value="1"/>
</dbReference>
<dbReference type="Pfam" id="PF10145">
    <property type="entry name" value="PhageMin_Tail"/>
    <property type="match status" value="1"/>
</dbReference>
<proteinExistence type="predicted"/>
<protein>
    <submittedName>
        <fullName evidence="4">Phage tail length tape-measure protein</fullName>
    </submittedName>
</protein>
<evidence type="ECO:0000256" key="1">
    <source>
        <dbReference type="ARBA" id="ARBA00022612"/>
    </source>
</evidence>
<accession>A0A1Q8QJN5</accession>
<keyword evidence="5" id="KW-1185">Reference proteome</keyword>
<gene>
    <name evidence="4" type="ORF">DSOL_4494</name>
</gene>
<dbReference type="RefSeq" id="WP_075366841.1">
    <property type="nucleotide sequence ID" value="NZ_MLBF01000056.1"/>
</dbReference>
<feature type="domain" description="Phage tail tape measure protein" evidence="3">
    <location>
        <begin position="102"/>
        <end position="296"/>
    </location>
</feature>
<dbReference type="STRING" id="1888891.DSOL_4494"/>
<evidence type="ECO:0000313" key="4">
    <source>
        <dbReference type="EMBL" id="OLN27522.1"/>
    </source>
</evidence>
<dbReference type="AlphaFoldDB" id="A0A1Q8QJN5"/>
<keyword evidence="2" id="KW-0472">Membrane</keyword>
<keyword evidence="2" id="KW-0812">Transmembrane</keyword>
<dbReference type="PANTHER" id="PTHR37813">
    <property type="entry name" value="FELS-2 PROPHAGE PROTEIN"/>
    <property type="match status" value="1"/>
</dbReference>
<organism evidence="4 5">
    <name type="scientific">Desulfosporosinus metallidurans</name>
    <dbReference type="NCBI Taxonomy" id="1888891"/>
    <lineage>
        <taxon>Bacteria</taxon>
        <taxon>Bacillati</taxon>
        <taxon>Bacillota</taxon>
        <taxon>Clostridia</taxon>
        <taxon>Eubacteriales</taxon>
        <taxon>Desulfitobacteriaceae</taxon>
        <taxon>Desulfosporosinus</taxon>
    </lineage>
</organism>
<dbReference type="InterPro" id="IPR010090">
    <property type="entry name" value="Phage_tape_meas"/>
</dbReference>
<keyword evidence="1" id="KW-1188">Viral release from host cell</keyword>
<name>A0A1Q8QJN5_9FIRM</name>
<feature type="transmembrane region" description="Helical" evidence="2">
    <location>
        <begin position="462"/>
        <end position="480"/>
    </location>
</feature>
<dbReference type="Gene3D" id="1.20.120.20">
    <property type="entry name" value="Apolipoprotein"/>
    <property type="match status" value="1"/>
</dbReference>
<sequence>MVNIKIFELFGEILLKDNNAEDKLDSIEKKAQGASKSFGSAVTSIAKVGVAVGGAVVAVGGLAVSLGDGLQKSLNGLQSATDLTDDKMIGMKKTMLDIYNNNFGENFEEIGSAMTSVSQGTGLAGDSLKNATQNALLLKDTFEMDVSGSVNAVSMMMKQFGVTGDEAYNLIAQGAQSGLNKNEDLLDTINEYSGTFKAQGFSATEMFNMLNNGAKSGAFTVDLLGDAMKEFGIRSKDGSATSAQGFEALGLSAGEMTKAFGAGGDQAKIAFDKTTTALFAMKDPVAQNAAGVALFGTQWEDLGVKGVQALVGTKGSIDATKDSLEKINDVKYNTFGEAIIGIKRNLETGLLIPLSDKLLPKLNEFASWITAHMPQIQNEISYAMGIVGGVLGFVGDHMTAISIIAGTLGTAFVIFKTVTGIMNAVKVAQQLWSDATVIWSGITKAGTAIQWAMNAAMSANPIGIIILLIAALVAGIVLLFNHNKAFRDFIVNSWTVIKQVVGDAITAVINFFKNLGENIAKVWESIKQGIETAWNGFKDFIVNTVTAIVNLVKDLWNGYINFLKTFWSSVLDVIVSAWNTVKTTITNLCTAIIDGVKDLWNGFKEFLTGLWEGIKNTASSAWDSLKTTVVNLCTSIIDGVKNIWNGLMTWFGELPSKLSILGSSMFTSLKNGISSVLGGLGTFIKDGFTSAISFITGLPAKMLGYGKDMIQGLINGITGMVGKVGDAVSGVANKIKSFLHFSVPDEGPLTEYEQWMPDFMGGLAKGIDANKYKVMDSIKGLTGNMSVGLKTSGQTDTAVPQVAEQGGGVTQNTVHVAQLIVREEADIQKISQELFRLQQNRSRSLGVAY</sequence>
<dbReference type="Proteomes" id="UP000186102">
    <property type="component" value="Unassembled WGS sequence"/>
</dbReference>
<comment type="caution">
    <text evidence="4">The sequence shown here is derived from an EMBL/GenBank/DDBJ whole genome shotgun (WGS) entry which is preliminary data.</text>
</comment>
<reference evidence="4 5" key="1">
    <citation type="submission" date="2016-09" db="EMBL/GenBank/DDBJ databases">
        <title>Complete genome of Desulfosporosinus sp. OL.</title>
        <authorList>
            <person name="Mardanov A."/>
            <person name="Beletsky A."/>
            <person name="Panova A."/>
            <person name="Karnachuk O."/>
            <person name="Ravin N."/>
        </authorList>
    </citation>
    <scope>NUCLEOTIDE SEQUENCE [LARGE SCALE GENOMIC DNA]</scope>
    <source>
        <strain evidence="4 5">OL</strain>
    </source>
</reference>
<evidence type="ECO:0000313" key="5">
    <source>
        <dbReference type="Proteomes" id="UP000186102"/>
    </source>
</evidence>
<dbReference type="OrthoDB" id="1677957at2"/>
<evidence type="ECO:0000259" key="3">
    <source>
        <dbReference type="Pfam" id="PF10145"/>
    </source>
</evidence>
<dbReference type="EMBL" id="MLBF01000056">
    <property type="protein sequence ID" value="OLN27522.1"/>
    <property type="molecule type" value="Genomic_DNA"/>
</dbReference>